<evidence type="ECO:0000313" key="3">
    <source>
        <dbReference type="Proteomes" id="UP000215086"/>
    </source>
</evidence>
<proteinExistence type="predicted"/>
<dbReference type="Proteomes" id="UP000215086">
    <property type="component" value="Chromosome"/>
</dbReference>
<feature type="compositionally biased region" description="Basic and acidic residues" evidence="1">
    <location>
        <begin position="60"/>
        <end position="70"/>
    </location>
</feature>
<evidence type="ECO:0000256" key="1">
    <source>
        <dbReference type="SAM" id="MobiDB-lite"/>
    </source>
</evidence>
<dbReference type="EMBL" id="CP018477">
    <property type="protein sequence ID" value="ASV76974.1"/>
    <property type="molecule type" value="Genomic_DNA"/>
</dbReference>
<name>A0A286RLX9_9BACT</name>
<dbReference type="KEGG" id="ttf:THTE_4373"/>
<dbReference type="RefSeq" id="WP_095416627.1">
    <property type="nucleotide sequence ID" value="NZ_CP018477.1"/>
</dbReference>
<dbReference type="AlphaFoldDB" id="A0A286RLX9"/>
<evidence type="ECO:0000313" key="2">
    <source>
        <dbReference type="EMBL" id="ASV76974.1"/>
    </source>
</evidence>
<reference evidence="2 3" key="1">
    <citation type="journal article" name="Front. Microbiol.">
        <title>Sugar Metabolism of the First Thermophilic Planctomycete Thermogutta terrifontis: Comparative Genomic and Transcriptomic Approaches.</title>
        <authorList>
            <person name="Elcheninov A.G."/>
            <person name="Menzel P."/>
            <person name="Gudbergsdottir S.R."/>
            <person name="Slesarev A.I."/>
            <person name="Kadnikov V.V."/>
            <person name="Krogh A."/>
            <person name="Bonch-Osmolovskaya E.A."/>
            <person name="Peng X."/>
            <person name="Kublanov I.V."/>
        </authorList>
    </citation>
    <scope>NUCLEOTIDE SEQUENCE [LARGE SCALE GENOMIC DNA]</scope>
    <source>
        <strain evidence="2 3">R1</strain>
    </source>
</reference>
<feature type="region of interest" description="Disordered" evidence="1">
    <location>
        <begin position="44"/>
        <end position="76"/>
    </location>
</feature>
<gene>
    <name evidence="2" type="ORF">THTE_4373</name>
</gene>
<organism evidence="2 3">
    <name type="scientific">Thermogutta terrifontis</name>
    <dbReference type="NCBI Taxonomy" id="1331910"/>
    <lineage>
        <taxon>Bacteria</taxon>
        <taxon>Pseudomonadati</taxon>
        <taxon>Planctomycetota</taxon>
        <taxon>Planctomycetia</taxon>
        <taxon>Pirellulales</taxon>
        <taxon>Thermoguttaceae</taxon>
        <taxon>Thermogutta</taxon>
    </lineage>
</organism>
<keyword evidence="3" id="KW-1185">Reference proteome</keyword>
<sequence>MGRGLKVFVICIFALVGGLLLVVAPGCQSRPPLEELGELEFDVPNLPGIDKPYPLPGESNENKPSDHDSHSATPEE</sequence>
<accession>A0A286RLX9</accession>
<protein>
    <submittedName>
        <fullName evidence="2">Uncharacterized protein</fullName>
    </submittedName>
</protein>